<evidence type="ECO:0000313" key="2">
    <source>
        <dbReference type="Proteomes" id="UP000503313"/>
    </source>
</evidence>
<proteinExistence type="predicted"/>
<dbReference type="EMBL" id="CP053835">
    <property type="protein sequence ID" value="QKF77321.1"/>
    <property type="molecule type" value="Genomic_DNA"/>
</dbReference>
<dbReference type="Proteomes" id="UP000503313">
    <property type="component" value="Chromosome"/>
</dbReference>
<dbReference type="AlphaFoldDB" id="A0AAE7BDH7"/>
<sequence>MEEKKYIKKTFNVYQDAWDEFIKLCKRENSDTNKELRKFIDQYNKKHRDKKES</sequence>
<dbReference type="KEGG" id="adz:ADFLV_1289"/>
<reference evidence="1 2" key="1">
    <citation type="submission" date="2020-05" db="EMBL/GenBank/DDBJ databases">
        <title>Complete genome sequencing of Campylobacter and Arcobacter type strains.</title>
        <authorList>
            <person name="Miller W.G."/>
            <person name="Yee E."/>
        </authorList>
    </citation>
    <scope>NUCLEOTIDE SEQUENCE [LARGE SCALE GENOMIC DNA]</scope>
    <source>
        <strain evidence="1 2">LMG 25694</strain>
    </source>
</reference>
<accession>A0AAE7BDH7</accession>
<evidence type="ECO:0000313" key="1">
    <source>
        <dbReference type="EMBL" id="QKF77321.1"/>
    </source>
</evidence>
<keyword evidence="2" id="KW-1185">Reference proteome</keyword>
<organism evidence="1 2">
    <name type="scientific">Arcobacter defluvii</name>
    <dbReference type="NCBI Taxonomy" id="873191"/>
    <lineage>
        <taxon>Bacteria</taxon>
        <taxon>Pseudomonadati</taxon>
        <taxon>Campylobacterota</taxon>
        <taxon>Epsilonproteobacteria</taxon>
        <taxon>Campylobacterales</taxon>
        <taxon>Arcobacteraceae</taxon>
        <taxon>Arcobacter</taxon>
    </lineage>
</organism>
<protein>
    <submittedName>
        <fullName evidence="1">Uncharacterized protein</fullName>
    </submittedName>
</protein>
<gene>
    <name evidence="1" type="ORF">ADFLV_1289</name>
</gene>
<dbReference type="RefSeq" id="WP_164968546.1">
    <property type="nucleotide sequence ID" value="NZ_CP053835.1"/>
</dbReference>
<name>A0AAE7BDH7_9BACT</name>